<dbReference type="Proteomes" id="UP000515743">
    <property type="component" value="Chromosome"/>
</dbReference>
<proteinExistence type="predicted"/>
<dbReference type="KEGG" id="cik:H0194_02525"/>
<keyword evidence="4" id="KW-1185">Reference proteome</keyword>
<dbReference type="EMBL" id="CP059404">
    <property type="protein sequence ID" value="QNE89930.1"/>
    <property type="molecule type" value="Genomic_DNA"/>
</dbReference>
<dbReference type="PANTHER" id="PTHR21015">
    <property type="entry name" value="UDP-N-ACETYLGLUCOSAMINE--N-ACETYLMURAMYL-(PENTAPEPTIDE) PYROPHOSPHORYL-UNDECAPRENOL N-ACETYLGLUCOSAMINE TRANSFERASE 1"/>
    <property type="match status" value="1"/>
</dbReference>
<dbReference type="RefSeq" id="WP_185176304.1">
    <property type="nucleotide sequence ID" value="NZ_CP059404.1"/>
</dbReference>
<dbReference type="Pfam" id="PF04101">
    <property type="entry name" value="Glyco_tran_28_C"/>
    <property type="match status" value="1"/>
</dbReference>
<evidence type="ECO:0000259" key="2">
    <source>
        <dbReference type="Pfam" id="PF04101"/>
    </source>
</evidence>
<dbReference type="PANTHER" id="PTHR21015:SF22">
    <property type="entry name" value="GLYCOSYLTRANSFERASE"/>
    <property type="match status" value="1"/>
</dbReference>
<dbReference type="SUPFAM" id="SSF53756">
    <property type="entry name" value="UDP-Glycosyltransferase/glycogen phosphorylase"/>
    <property type="match status" value="1"/>
</dbReference>
<dbReference type="GO" id="GO:0016758">
    <property type="term" value="F:hexosyltransferase activity"/>
    <property type="evidence" value="ECO:0007669"/>
    <property type="project" value="InterPro"/>
</dbReference>
<feature type="domain" description="Glycosyl transferase family 28 C-terminal" evidence="2">
    <location>
        <begin position="244"/>
        <end position="302"/>
    </location>
</feature>
<keyword evidence="1" id="KW-0808">Transferase</keyword>
<accession>A0A7G7CQR4</accession>
<dbReference type="InterPro" id="IPR007235">
    <property type="entry name" value="Glyco_trans_28_C"/>
</dbReference>
<gene>
    <name evidence="3" type="ORF">H0194_02525</name>
</gene>
<evidence type="ECO:0000256" key="1">
    <source>
        <dbReference type="ARBA" id="ARBA00022679"/>
    </source>
</evidence>
<name>A0A7G7CQR4_9CORY</name>
<dbReference type="Gene3D" id="3.40.50.2000">
    <property type="entry name" value="Glycogen Phosphorylase B"/>
    <property type="match status" value="1"/>
</dbReference>
<reference evidence="3 4" key="1">
    <citation type="submission" date="2020-07" db="EMBL/GenBank/DDBJ databases">
        <title>Complete genome and description of Corynebacterium incognita strain Marseille-Q3630 sp. nov.</title>
        <authorList>
            <person name="Boxberger M."/>
        </authorList>
    </citation>
    <scope>NUCLEOTIDE SEQUENCE [LARGE SCALE GENOMIC DNA]</scope>
    <source>
        <strain evidence="3 4">Marseille-Q3630</strain>
    </source>
</reference>
<evidence type="ECO:0000313" key="4">
    <source>
        <dbReference type="Proteomes" id="UP000515743"/>
    </source>
</evidence>
<sequence length="343" mass="36136">MIEQLETSSGRGRGPVGMYAHHHGSGHLNRCRAIARYLDDTVIFSSAAGADITLPLDVAPVADNGSDEQYVDETAGGTLHWAPLQVKGLRDRLARIAEWVAAEHPRVFYVDASVEVAAFVRLLGVPVVSIAMPGERDDAAHQLAYAQAAALVAAWPEAVPIPAHLRPHEQRLNCVGGISSFEPHCSATPQRGNHAPGTHGPIVVLYGRGGSELLERCAETLRQAVPAEDVVVLGGENAVADPLRYMAGARAVVCAAGQNSVADVALAGIPAIVVPQSRPFGEQEATARVLEDCGLATVLRSAPTPAQWDEILAGVNPAPSWEQWCVPGAARRAAEVIEKAALS</sequence>
<evidence type="ECO:0000313" key="3">
    <source>
        <dbReference type="EMBL" id="QNE89930.1"/>
    </source>
</evidence>
<protein>
    <recommendedName>
        <fullName evidence="2">Glycosyl transferase family 28 C-terminal domain-containing protein</fullName>
    </recommendedName>
</protein>
<organism evidence="3 4">
    <name type="scientific">Corynebacterium incognita</name>
    <dbReference type="NCBI Taxonomy" id="2754725"/>
    <lineage>
        <taxon>Bacteria</taxon>
        <taxon>Bacillati</taxon>
        <taxon>Actinomycetota</taxon>
        <taxon>Actinomycetes</taxon>
        <taxon>Mycobacteriales</taxon>
        <taxon>Corynebacteriaceae</taxon>
        <taxon>Corynebacterium</taxon>
    </lineage>
</organism>
<dbReference type="AlphaFoldDB" id="A0A7G7CQR4"/>